<keyword evidence="3" id="KW-1185">Reference proteome</keyword>
<dbReference type="RefSeq" id="WP_341877853.1">
    <property type="nucleotide sequence ID" value="NZ_CP121687.1"/>
</dbReference>
<dbReference type="PANTHER" id="PTHR43155:SF2">
    <property type="entry name" value="CYCLIC DI-GMP PHOSPHODIESTERASE PA4108"/>
    <property type="match status" value="1"/>
</dbReference>
<dbReference type="CDD" id="cd00077">
    <property type="entry name" value="HDc"/>
    <property type="match status" value="1"/>
</dbReference>
<dbReference type="PANTHER" id="PTHR43155">
    <property type="entry name" value="CYCLIC DI-GMP PHOSPHODIESTERASE PA4108-RELATED"/>
    <property type="match status" value="1"/>
</dbReference>
<dbReference type="EC" id="3.1.4.-" evidence="2"/>
<dbReference type="InterPro" id="IPR003607">
    <property type="entry name" value="HD/PDEase_dom"/>
</dbReference>
<dbReference type="NCBIfam" id="TIGR00277">
    <property type="entry name" value="HDIG"/>
    <property type="match status" value="1"/>
</dbReference>
<dbReference type="GO" id="GO:0016787">
    <property type="term" value="F:hydrolase activity"/>
    <property type="evidence" value="ECO:0007669"/>
    <property type="project" value="UniProtKB-KW"/>
</dbReference>
<evidence type="ECO:0000259" key="1">
    <source>
        <dbReference type="PROSITE" id="PS51832"/>
    </source>
</evidence>
<accession>A0ABZ2Y6B5</accession>
<evidence type="ECO:0000313" key="3">
    <source>
        <dbReference type="Proteomes" id="UP001486565"/>
    </source>
</evidence>
<reference evidence="2 3" key="1">
    <citation type="submission" date="2023-03" db="EMBL/GenBank/DDBJ databases">
        <title>Novel Species.</title>
        <authorList>
            <person name="Ma S."/>
        </authorList>
    </citation>
    <scope>NUCLEOTIDE SEQUENCE [LARGE SCALE GENOMIC DNA]</scope>
    <source>
        <strain evidence="2 3">LIND6LT2</strain>
    </source>
</reference>
<protein>
    <submittedName>
        <fullName evidence="2">HD-GYP domain-containing protein</fullName>
        <ecNumber evidence="2">3.1.4.-</ecNumber>
    </submittedName>
</protein>
<organism evidence="2 3">
    <name type="scientific">Defluviitalea saccharophila</name>
    <dbReference type="NCBI Taxonomy" id="879970"/>
    <lineage>
        <taxon>Bacteria</taxon>
        <taxon>Bacillati</taxon>
        <taxon>Bacillota</taxon>
        <taxon>Clostridia</taxon>
        <taxon>Lachnospirales</taxon>
        <taxon>Defluviitaleaceae</taxon>
        <taxon>Defluviitalea</taxon>
    </lineage>
</organism>
<dbReference type="Pfam" id="PF13487">
    <property type="entry name" value="HD_5"/>
    <property type="match status" value="1"/>
</dbReference>
<dbReference type="SMART" id="SM00471">
    <property type="entry name" value="HDc"/>
    <property type="match status" value="1"/>
</dbReference>
<dbReference type="EMBL" id="CP121687">
    <property type="protein sequence ID" value="WZL70893.1"/>
    <property type="molecule type" value="Genomic_DNA"/>
</dbReference>
<dbReference type="InterPro" id="IPR006675">
    <property type="entry name" value="HDIG_dom"/>
</dbReference>
<feature type="domain" description="HD-GYP" evidence="1">
    <location>
        <begin position="126"/>
        <end position="321"/>
    </location>
</feature>
<keyword evidence="2" id="KW-0378">Hydrolase</keyword>
<dbReference type="InterPro" id="IPR037522">
    <property type="entry name" value="HD_GYP_dom"/>
</dbReference>
<dbReference type="Proteomes" id="UP001486565">
    <property type="component" value="Chromosome"/>
</dbReference>
<gene>
    <name evidence="2" type="ORF">QBE51_05050</name>
</gene>
<dbReference type="SUPFAM" id="SSF109604">
    <property type="entry name" value="HD-domain/PDEase-like"/>
    <property type="match status" value="1"/>
</dbReference>
<dbReference type="Gene3D" id="1.10.3210.10">
    <property type="entry name" value="Hypothetical protein af1432"/>
    <property type="match status" value="1"/>
</dbReference>
<name>A0ABZ2Y6B5_9FIRM</name>
<evidence type="ECO:0000313" key="2">
    <source>
        <dbReference type="EMBL" id="WZL70893.1"/>
    </source>
</evidence>
<proteinExistence type="predicted"/>
<dbReference type="PROSITE" id="PS51832">
    <property type="entry name" value="HD_GYP"/>
    <property type="match status" value="1"/>
</dbReference>
<sequence length="362" mass="41704">MPEKLVQIMSVNDLKPGMILGDDVFNTVGLRLLAKGTTLNERSIAKLHMYEIDYVYIVEEVSIEYARKHEPKVVKSRSIKKLNAFKAFKSSYSKGVNQLHYHIVDIGEGKNISISELFTISEDMLSMMETKSDLFAFLHNLRMVDDYTYTHSVNVSLLCNIFGQWLGLRGEDLKNITVAGLIHDIGKTKVDIEILNKPGKLNDDEFEHIKKHTVYGFRMVEKQNIDKNIKMAVLMHHEKYDGSGYPLGAKGDQINDFAKIVAISDIYDAMTSNRSYRERFCPFKVIENFERECYGKLDTKFLLSFLQNIAYNYLNCWVRLSSGEEGEIVFINTQQLSRPIVRVDNTLLDLRVEKDLFIEEII</sequence>